<evidence type="ECO:0000256" key="5">
    <source>
        <dbReference type="SAM" id="MobiDB-lite"/>
    </source>
</evidence>
<gene>
    <name evidence="7" type="ORF">Poli38472_006505</name>
</gene>
<dbReference type="PROSITE" id="PS50178">
    <property type="entry name" value="ZF_FYVE"/>
    <property type="match status" value="1"/>
</dbReference>
<feature type="region of interest" description="Disordered" evidence="5">
    <location>
        <begin position="105"/>
        <end position="133"/>
    </location>
</feature>
<comment type="caution">
    <text evidence="7">The sequence shown here is derived from an EMBL/GenBank/DDBJ whole genome shotgun (WGS) entry which is preliminary data.</text>
</comment>
<dbReference type="InterPro" id="IPR003018">
    <property type="entry name" value="GAF"/>
</dbReference>
<feature type="region of interest" description="Disordered" evidence="5">
    <location>
        <begin position="587"/>
        <end position="614"/>
    </location>
</feature>
<dbReference type="GO" id="GO:0008270">
    <property type="term" value="F:zinc ion binding"/>
    <property type="evidence" value="ECO:0007669"/>
    <property type="project" value="UniProtKB-KW"/>
</dbReference>
<keyword evidence="2 4" id="KW-0863">Zinc-finger</keyword>
<evidence type="ECO:0000313" key="7">
    <source>
        <dbReference type="EMBL" id="TMW56495.1"/>
    </source>
</evidence>
<dbReference type="SMART" id="SM00064">
    <property type="entry name" value="FYVE"/>
    <property type="match status" value="1"/>
</dbReference>
<dbReference type="AlphaFoldDB" id="A0A8K1C511"/>
<accession>A0A8K1C511</accession>
<dbReference type="SUPFAM" id="SSF57903">
    <property type="entry name" value="FYVE/PHD zinc finger"/>
    <property type="match status" value="1"/>
</dbReference>
<reference evidence="7" key="1">
    <citation type="submission" date="2019-03" db="EMBL/GenBank/DDBJ databases">
        <title>Long read genome sequence of the mycoparasitic Pythium oligandrum ATCC 38472 isolated from sugarbeet rhizosphere.</title>
        <authorList>
            <person name="Gaulin E."/>
        </authorList>
    </citation>
    <scope>NUCLEOTIDE SEQUENCE</scope>
    <source>
        <strain evidence="7">ATCC 38472_TT</strain>
    </source>
</reference>
<dbReference type="InterPro" id="IPR011011">
    <property type="entry name" value="Znf_FYVE_PHD"/>
</dbReference>
<dbReference type="InterPro" id="IPR013083">
    <property type="entry name" value="Znf_RING/FYVE/PHD"/>
</dbReference>
<feature type="compositionally biased region" description="Low complexity" evidence="5">
    <location>
        <begin position="110"/>
        <end position="126"/>
    </location>
</feature>
<keyword evidence="8" id="KW-1185">Reference proteome</keyword>
<dbReference type="InterPro" id="IPR029016">
    <property type="entry name" value="GAF-like_dom_sf"/>
</dbReference>
<evidence type="ECO:0000313" key="8">
    <source>
        <dbReference type="Proteomes" id="UP000794436"/>
    </source>
</evidence>
<dbReference type="PANTHER" id="PTHR43102:SF2">
    <property type="entry name" value="GAF DOMAIN-CONTAINING PROTEIN"/>
    <property type="match status" value="1"/>
</dbReference>
<dbReference type="Proteomes" id="UP000794436">
    <property type="component" value="Unassembled WGS sequence"/>
</dbReference>
<dbReference type="InterPro" id="IPR017455">
    <property type="entry name" value="Znf_FYVE-rel"/>
</dbReference>
<dbReference type="PANTHER" id="PTHR43102">
    <property type="entry name" value="SLR1143 PROTEIN"/>
    <property type="match status" value="1"/>
</dbReference>
<evidence type="ECO:0000256" key="2">
    <source>
        <dbReference type="ARBA" id="ARBA00022771"/>
    </source>
</evidence>
<dbReference type="OrthoDB" id="303614at2759"/>
<protein>
    <recommendedName>
        <fullName evidence="6">FYVE-type domain-containing protein</fullName>
    </recommendedName>
</protein>
<keyword evidence="1" id="KW-0479">Metal-binding</keyword>
<feature type="region of interest" description="Disordered" evidence="5">
    <location>
        <begin position="198"/>
        <end position="224"/>
    </location>
</feature>
<evidence type="ECO:0000256" key="3">
    <source>
        <dbReference type="ARBA" id="ARBA00022833"/>
    </source>
</evidence>
<dbReference type="InterPro" id="IPR000306">
    <property type="entry name" value="Znf_FYVE"/>
</dbReference>
<evidence type="ECO:0000256" key="4">
    <source>
        <dbReference type="PROSITE-ProRule" id="PRU00091"/>
    </source>
</evidence>
<dbReference type="SUPFAM" id="SSF55781">
    <property type="entry name" value="GAF domain-like"/>
    <property type="match status" value="1"/>
</dbReference>
<name>A0A8K1C511_PYTOL</name>
<evidence type="ECO:0000256" key="1">
    <source>
        <dbReference type="ARBA" id="ARBA00022723"/>
    </source>
</evidence>
<dbReference type="Gene3D" id="3.30.40.10">
    <property type="entry name" value="Zinc/RING finger domain, C3HC4 (zinc finger)"/>
    <property type="match status" value="1"/>
</dbReference>
<dbReference type="CDD" id="cd00065">
    <property type="entry name" value="FYVE_like_SF"/>
    <property type="match status" value="1"/>
</dbReference>
<feature type="compositionally biased region" description="Basic and acidic residues" evidence="5">
    <location>
        <begin position="212"/>
        <end position="224"/>
    </location>
</feature>
<organism evidence="7 8">
    <name type="scientific">Pythium oligandrum</name>
    <name type="common">Mycoparasitic fungus</name>
    <dbReference type="NCBI Taxonomy" id="41045"/>
    <lineage>
        <taxon>Eukaryota</taxon>
        <taxon>Sar</taxon>
        <taxon>Stramenopiles</taxon>
        <taxon>Oomycota</taxon>
        <taxon>Peronosporomycetes</taxon>
        <taxon>Pythiales</taxon>
        <taxon>Pythiaceae</taxon>
        <taxon>Pythium</taxon>
    </lineage>
</organism>
<feature type="domain" description="FYVE-type" evidence="6">
    <location>
        <begin position="397"/>
        <end position="451"/>
    </location>
</feature>
<keyword evidence="3" id="KW-0862">Zinc</keyword>
<dbReference type="EMBL" id="SPLM01000145">
    <property type="protein sequence ID" value="TMW56495.1"/>
    <property type="molecule type" value="Genomic_DNA"/>
</dbReference>
<dbReference type="Gene3D" id="3.30.450.40">
    <property type="match status" value="1"/>
</dbReference>
<proteinExistence type="predicted"/>
<evidence type="ECO:0000259" key="6">
    <source>
        <dbReference type="PROSITE" id="PS50178"/>
    </source>
</evidence>
<sequence length="779" mass="86316">MRSRNPDQKGLVAYVGHQVVELLTEQQLFDNAMSVLPQLRSVTTRPHFHGPHWTALRPKHGVELFEFDPTAHVRTRAPSSATDSMPSPFPSPYPSPFPSPAIGATPTVATSRSSRGMMRRGSSTTSLPHGFQTQLKLPNPGTDMGYAIVAQCELDCHMSEVLDALFSDEPSELEASLNALWGNQLKRGDLLLSREVHRPQPSARGPTPRHARPTDPDTTPKDVGRLTIKTAALTSRIGAMHWPKKFCRGENLCFTTYTQRSSSKNEAFHVVKTLPRDVHDQIACGRSHAALSDPNVDHIAVGYHLTGISSPLTGHRTKLVLCAYVSTYPTPEQARSSLLSWHRDGVVGGPARSVVKLLARAARGFQRVIRRRRFGHQTFIYFPATTSTTNKALEMTCVVCHKRFGMLRKDHYCQLCGHLVCRKCSQKHEVETAAGKVRENRLCFPCVARVDSCVLEEEGLWKSLRRPLIVDQEVISPGDAFEAIEETEEDENASILIAHQLLANEDDEANDEEELSRSQFFVGALPKLETPRAELQVAEDLFSPNPQRRANALEALTRAVIATTIASNITSRPSSVSPTQLIASKYLRQQSQEEEEEEGKPSVLITDDDDDDGGSLRLSQLDRSSLVHLSGQLDGRAFDSISEVAAKRMQCSMAYVAMMEGSEQCIVGSYDVPESTYRLPRRQSITLSGLTSPEAPYVVTNPMQDKRFRHMRFVHEAQIRFLAYFPVKARDGSVIAALCTADTQSREAITQDDYAAMQTLCMLVADVVDAGRGPQRQVA</sequence>
<dbReference type="Pfam" id="PF01590">
    <property type="entry name" value="GAF"/>
    <property type="match status" value="1"/>
</dbReference>
<dbReference type="Pfam" id="PF01363">
    <property type="entry name" value="FYVE"/>
    <property type="match status" value="1"/>
</dbReference>